<evidence type="ECO:0000256" key="3">
    <source>
        <dbReference type="PROSITE-ProRule" id="PRU00221"/>
    </source>
</evidence>
<name>A0ABR8G427_9NOSO</name>
<dbReference type="InterPro" id="IPR001680">
    <property type="entry name" value="WD40_rpt"/>
</dbReference>
<dbReference type="Gene3D" id="2.130.10.10">
    <property type="entry name" value="YVTN repeat-like/Quinoprotein amine dehydrogenase"/>
    <property type="match status" value="2"/>
</dbReference>
<feature type="repeat" description="WD" evidence="3">
    <location>
        <begin position="886"/>
        <end position="919"/>
    </location>
</feature>
<dbReference type="PANTHER" id="PTHR19848">
    <property type="entry name" value="WD40 REPEAT PROTEIN"/>
    <property type="match status" value="1"/>
</dbReference>
<reference evidence="6 7" key="1">
    <citation type="journal article" date="2020" name="ISME J.">
        <title>Comparative genomics reveals insights into cyanobacterial evolution and habitat adaptation.</title>
        <authorList>
            <person name="Chen M.Y."/>
            <person name="Teng W.K."/>
            <person name="Zhao L."/>
            <person name="Hu C.X."/>
            <person name="Zhou Y.K."/>
            <person name="Han B.P."/>
            <person name="Song L.R."/>
            <person name="Shu W.S."/>
        </authorList>
    </citation>
    <scope>NUCLEOTIDE SEQUENCE [LARGE SCALE GENOMIC DNA]</scope>
    <source>
        <strain evidence="6 7">FACHB-130</strain>
    </source>
</reference>
<dbReference type="PANTHER" id="PTHR19848:SF8">
    <property type="entry name" value="F-BOX AND WD REPEAT DOMAIN CONTAINING 7"/>
    <property type="match status" value="1"/>
</dbReference>
<protein>
    <submittedName>
        <fullName evidence="6">WD40 repeat domain-containing protein</fullName>
    </submittedName>
</protein>
<dbReference type="SUPFAM" id="SSF50978">
    <property type="entry name" value="WD40 repeat-like"/>
    <property type="match status" value="1"/>
</dbReference>
<dbReference type="Gene3D" id="3.40.50.300">
    <property type="entry name" value="P-loop containing nucleotide triphosphate hydrolases"/>
    <property type="match status" value="1"/>
</dbReference>
<feature type="repeat" description="WD" evidence="3">
    <location>
        <begin position="982"/>
        <end position="1016"/>
    </location>
</feature>
<accession>A0ABR8G427</accession>
<evidence type="ECO:0000256" key="4">
    <source>
        <dbReference type="SAM" id="Phobius"/>
    </source>
</evidence>
<feature type="domain" description="Novel STAND NTPase 1" evidence="5">
    <location>
        <begin position="292"/>
        <end position="614"/>
    </location>
</feature>
<evidence type="ECO:0000256" key="2">
    <source>
        <dbReference type="ARBA" id="ARBA00022737"/>
    </source>
</evidence>
<keyword evidence="1 3" id="KW-0853">WD repeat</keyword>
<dbReference type="CDD" id="cd00200">
    <property type="entry name" value="WD40"/>
    <property type="match status" value="1"/>
</dbReference>
<dbReference type="SMART" id="SM00320">
    <property type="entry name" value="WD40"/>
    <property type="match status" value="6"/>
</dbReference>
<sequence>MAEMPYLGLNPFSEKDAPFFFGRDEQTRAIARNLRVSRLTVLLGESGVGKSSILQAGVVPQLHQEAEQNRQEYDGKPQWAIVVFNAWHSNNPLMLLVNEIRNSVATALKINPTSLKDEPTITESLQTWSEMLSGKPEKVQIFIILDQFEEYFQYHSQESGEKTFADEFPRWVNRPSLWVNFLIAMRQDALAKLNRFQGRIINIFDNQLILQRLDRASAREAIVKPIGQYNLQEMITSYFWKCRLTLLSTPSIEKSHILKYAIPHRLQQIAQQNLHNQGVPQKITTVIFNSWRGNPVVNLKQQVYNEIRTLFPNVEVPQNGGSLAQGLQDWAEYIGGKEDKGKFFIILDQFEEFFEYQQPEMGKTSFLAEFARAVNSPQVPVHFLIVIRDEALTLLKYFEQRIPGIFDNHLRIKQLEEDSEIADLVNPIEEPKAETSEAIAIEPELVEQVLNQIYVGMISLIETDQRRNSIPSNPQENIEIETPFLELVMERLWKEEIGKKNSRCLRLETLNQFSIPDKNITGAQGIAEEHLRKQMNLLSERERDAMATAFKYLVSGGGTKIAYPVLDLQESTGLNKSELTSVLDKLDKQRILRTVKAPHNSAMKLYEIFHDILAVPILNWRTQYLQEKRLKQAEDIGKQKAEKIKQKGLLIGALSGTVVFIVSLALLWGIGKQKYILQTQVAEMEAAKDVFISKPSESSGQIVGLIKAIKAGDELSKNLNNPLLTWLPDFRKSKNKGIASLQYILNNIQEKNHLRLPSKSQSEIVSFSISPDNKFLATGYTDGSVHLWRLTGKKLKTIKVPGGFVWSLGFSYDNQLLATGSDDGKVRLWKLKGEVKEPTKTISVSYPPASIISLSFKPDNQLLVTSSANGRVHKLIIKDGKKILFDEDKNNPVYSLSFNRNGQHLASGYQDGKVCLWDLPNPKICNPPKQLQKGDTVWSLRFSRDGQRLATGYQDGTVRLISLQGKKLQQFPKAPPAVKVQVLSISFTPDDKVMITGDKDGMIRFWNLENKKPQTEQDLNTLLTNGCQWLQEYLTTHPDDKNNPSFCQHK</sequence>
<keyword evidence="2" id="KW-0677">Repeat</keyword>
<dbReference type="PROSITE" id="PS50294">
    <property type="entry name" value="WD_REPEATS_REGION"/>
    <property type="match status" value="4"/>
</dbReference>
<dbReference type="InterPro" id="IPR049052">
    <property type="entry name" value="nSTAND1"/>
</dbReference>
<feature type="repeat" description="WD" evidence="3">
    <location>
        <begin position="757"/>
        <end position="798"/>
    </location>
</feature>
<dbReference type="SUPFAM" id="SSF52540">
    <property type="entry name" value="P-loop containing nucleoside triphosphate hydrolases"/>
    <property type="match status" value="1"/>
</dbReference>
<dbReference type="PROSITE" id="PS50082">
    <property type="entry name" value="WD_REPEATS_2"/>
    <property type="match status" value="4"/>
</dbReference>
<proteinExistence type="predicted"/>
<gene>
    <name evidence="6" type="ORF">H6G74_27330</name>
</gene>
<dbReference type="Pfam" id="PF00400">
    <property type="entry name" value="WD40"/>
    <property type="match status" value="5"/>
</dbReference>
<dbReference type="RefSeq" id="WP_190970619.1">
    <property type="nucleotide sequence ID" value="NZ_JACJTB010000057.1"/>
</dbReference>
<dbReference type="Proteomes" id="UP000603457">
    <property type="component" value="Unassembled WGS sequence"/>
</dbReference>
<keyword evidence="7" id="KW-1185">Reference proteome</keyword>
<feature type="domain" description="Novel STAND NTPase 1" evidence="5">
    <location>
        <begin position="5"/>
        <end position="231"/>
    </location>
</feature>
<evidence type="ECO:0000313" key="6">
    <source>
        <dbReference type="EMBL" id="MBD2598008.1"/>
    </source>
</evidence>
<keyword evidence="4" id="KW-0812">Transmembrane</keyword>
<keyword evidence="4" id="KW-1133">Transmembrane helix</keyword>
<evidence type="ECO:0000256" key="1">
    <source>
        <dbReference type="ARBA" id="ARBA00022574"/>
    </source>
</evidence>
<evidence type="ECO:0000313" key="7">
    <source>
        <dbReference type="Proteomes" id="UP000603457"/>
    </source>
</evidence>
<evidence type="ECO:0000259" key="5">
    <source>
        <dbReference type="Pfam" id="PF20703"/>
    </source>
</evidence>
<feature type="transmembrane region" description="Helical" evidence="4">
    <location>
        <begin position="648"/>
        <end position="670"/>
    </location>
</feature>
<dbReference type="EMBL" id="JACJTB010000057">
    <property type="protein sequence ID" value="MBD2598008.1"/>
    <property type="molecule type" value="Genomic_DNA"/>
</dbReference>
<dbReference type="InterPro" id="IPR027417">
    <property type="entry name" value="P-loop_NTPase"/>
</dbReference>
<dbReference type="InterPro" id="IPR015943">
    <property type="entry name" value="WD40/YVTN_repeat-like_dom_sf"/>
</dbReference>
<dbReference type="PROSITE" id="PS00678">
    <property type="entry name" value="WD_REPEATS_1"/>
    <property type="match status" value="2"/>
</dbReference>
<comment type="caution">
    <text evidence="6">The sequence shown here is derived from an EMBL/GenBank/DDBJ whole genome shotgun (WGS) entry which is preliminary data.</text>
</comment>
<dbReference type="Pfam" id="PF20703">
    <property type="entry name" value="nSTAND1"/>
    <property type="match status" value="2"/>
</dbReference>
<dbReference type="InterPro" id="IPR019775">
    <property type="entry name" value="WD40_repeat_CS"/>
</dbReference>
<feature type="repeat" description="WD" evidence="3">
    <location>
        <begin position="805"/>
        <end position="832"/>
    </location>
</feature>
<keyword evidence="4" id="KW-0472">Membrane</keyword>
<organism evidence="6 7">
    <name type="scientific">Nostoc spongiaeforme FACHB-130</name>
    <dbReference type="NCBI Taxonomy" id="1357510"/>
    <lineage>
        <taxon>Bacteria</taxon>
        <taxon>Bacillati</taxon>
        <taxon>Cyanobacteriota</taxon>
        <taxon>Cyanophyceae</taxon>
        <taxon>Nostocales</taxon>
        <taxon>Nostocaceae</taxon>
        <taxon>Nostoc</taxon>
    </lineage>
</organism>
<dbReference type="InterPro" id="IPR036322">
    <property type="entry name" value="WD40_repeat_dom_sf"/>
</dbReference>